<dbReference type="AlphaFoldDB" id="A0A9X3JE65"/>
<evidence type="ECO:0000259" key="15">
    <source>
        <dbReference type="PROSITE" id="PS51198"/>
    </source>
</evidence>
<comment type="catalytic activity">
    <reaction evidence="12 13">
        <text>ATP + H2O = ADP + phosphate + H(+)</text>
        <dbReference type="Rhea" id="RHEA:13065"/>
        <dbReference type="ChEBI" id="CHEBI:15377"/>
        <dbReference type="ChEBI" id="CHEBI:15378"/>
        <dbReference type="ChEBI" id="CHEBI:30616"/>
        <dbReference type="ChEBI" id="CHEBI:43474"/>
        <dbReference type="ChEBI" id="CHEBI:456216"/>
        <dbReference type="EC" id="5.6.2.4"/>
    </reaction>
</comment>
<gene>
    <name evidence="13 17" type="primary">addA</name>
    <name evidence="17" type="ORF">OW157_00465</name>
</gene>
<evidence type="ECO:0000256" key="6">
    <source>
        <dbReference type="ARBA" id="ARBA00022839"/>
    </source>
</evidence>
<dbReference type="EC" id="3.1.-.-" evidence="13"/>
<dbReference type="Pfam" id="PF12705">
    <property type="entry name" value="PDDEXK_1"/>
    <property type="match status" value="1"/>
</dbReference>
<keyword evidence="9 13" id="KW-0234">DNA repair</keyword>
<dbReference type="GO" id="GO:0000724">
    <property type="term" value="P:double-strand break repair via homologous recombination"/>
    <property type="evidence" value="ECO:0007669"/>
    <property type="project" value="UniProtKB-UniRule"/>
</dbReference>
<dbReference type="Proteomes" id="UP001146670">
    <property type="component" value="Unassembled WGS sequence"/>
</dbReference>
<evidence type="ECO:0000256" key="12">
    <source>
        <dbReference type="ARBA" id="ARBA00048988"/>
    </source>
</evidence>
<evidence type="ECO:0000256" key="1">
    <source>
        <dbReference type="ARBA" id="ARBA00022722"/>
    </source>
</evidence>
<comment type="similarity">
    <text evidence="13">Belongs to the helicase family. AddA subfamily.</text>
</comment>
<keyword evidence="8 13" id="KW-0238">DNA-binding</keyword>
<evidence type="ECO:0000256" key="4">
    <source>
        <dbReference type="ARBA" id="ARBA00022801"/>
    </source>
</evidence>
<reference evidence="17" key="1">
    <citation type="submission" date="2022-12" db="EMBL/GenBank/DDBJ databases">
        <title>Description and comparative metabolic analysis of Aerococcus sp. nov., isolated from the feces of a pig.</title>
        <authorList>
            <person name="Chang Y.-H."/>
        </authorList>
    </citation>
    <scope>NUCLEOTIDE SEQUENCE</scope>
    <source>
        <strain evidence="17">YH-aer222</strain>
    </source>
</reference>
<dbReference type="GO" id="GO:0005524">
    <property type="term" value="F:ATP binding"/>
    <property type="evidence" value="ECO:0007669"/>
    <property type="project" value="UniProtKB-UniRule"/>
</dbReference>
<evidence type="ECO:0000256" key="2">
    <source>
        <dbReference type="ARBA" id="ARBA00022741"/>
    </source>
</evidence>
<comment type="caution">
    <text evidence="17">The sequence shown here is derived from an EMBL/GenBank/DDBJ whole genome shotgun (WGS) entry which is preliminary data.</text>
</comment>
<evidence type="ECO:0000313" key="17">
    <source>
        <dbReference type="EMBL" id="MCZ0725037.1"/>
    </source>
</evidence>
<keyword evidence="1 13" id="KW-0540">Nuclease</keyword>
<keyword evidence="4 13" id="KW-0378">Hydrolase</keyword>
<dbReference type="NCBIfam" id="TIGR02785">
    <property type="entry name" value="addA_Gpos"/>
    <property type="match status" value="1"/>
</dbReference>
<keyword evidence="10 13" id="KW-0413">Isomerase</keyword>
<feature type="domain" description="UvrD-like helicase ATP-binding" evidence="15">
    <location>
        <begin position="12"/>
        <end position="488"/>
    </location>
</feature>
<dbReference type="Gene3D" id="1.10.486.10">
    <property type="entry name" value="PCRA, domain 4"/>
    <property type="match status" value="1"/>
</dbReference>
<dbReference type="SUPFAM" id="SSF52980">
    <property type="entry name" value="Restriction endonuclease-like"/>
    <property type="match status" value="1"/>
</dbReference>
<dbReference type="GO" id="GO:0008408">
    <property type="term" value="F:3'-5' exonuclease activity"/>
    <property type="evidence" value="ECO:0007669"/>
    <property type="project" value="UniProtKB-UniRule"/>
</dbReference>
<dbReference type="HAMAP" id="MF_01451">
    <property type="entry name" value="AddA"/>
    <property type="match status" value="1"/>
</dbReference>
<dbReference type="InterPro" id="IPR011335">
    <property type="entry name" value="Restrct_endonuc-II-like"/>
</dbReference>
<dbReference type="EMBL" id="JAPRFR010000001">
    <property type="protein sequence ID" value="MCZ0725037.1"/>
    <property type="molecule type" value="Genomic_DNA"/>
</dbReference>
<evidence type="ECO:0000256" key="8">
    <source>
        <dbReference type="ARBA" id="ARBA00023125"/>
    </source>
</evidence>
<dbReference type="InterPro" id="IPR038726">
    <property type="entry name" value="PDDEXK_AddAB-type"/>
</dbReference>
<dbReference type="GO" id="GO:0043138">
    <property type="term" value="F:3'-5' DNA helicase activity"/>
    <property type="evidence" value="ECO:0007669"/>
    <property type="project" value="UniProtKB-UniRule"/>
</dbReference>
<keyword evidence="2 13" id="KW-0547">Nucleotide-binding</keyword>
<evidence type="ECO:0000256" key="5">
    <source>
        <dbReference type="ARBA" id="ARBA00022806"/>
    </source>
</evidence>
<evidence type="ECO:0000256" key="9">
    <source>
        <dbReference type="ARBA" id="ARBA00023204"/>
    </source>
</evidence>
<accession>A0A9X3JE65</accession>
<evidence type="ECO:0000256" key="3">
    <source>
        <dbReference type="ARBA" id="ARBA00022763"/>
    </source>
</evidence>
<feature type="binding site" evidence="14">
    <location>
        <begin position="33"/>
        <end position="40"/>
    </location>
    <ligand>
        <name>ATP</name>
        <dbReference type="ChEBI" id="CHEBI:30616"/>
    </ligand>
</feature>
<dbReference type="InterPro" id="IPR000212">
    <property type="entry name" value="DNA_helicase_UvrD/REP"/>
</dbReference>
<dbReference type="SUPFAM" id="SSF52540">
    <property type="entry name" value="P-loop containing nucleoside triphosphate hydrolases"/>
    <property type="match status" value="1"/>
</dbReference>
<comment type="subunit">
    <text evidence="13">Heterodimer of AddA and AddB/RexB.</text>
</comment>
<comment type="function">
    <text evidence="13">The heterodimer acts as both an ATP-dependent DNA helicase and an ATP-dependent, dual-direction single-stranded exonuclease. Recognizes the chi site generating a DNA molecule suitable for the initiation of homologous recombination. The AddA nuclease domain is required for chi fragment generation; this subunit has the helicase and 3' -&gt; 5' nuclease activities.</text>
</comment>
<comment type="cofactor">
    <cofactor evidence="13">
        <name>Mg(2+)</name>
        <dbReference type="ChEBI" id="CHEBI:18420"/>
    </cofactor>
</comment>
<dbReference type="RefSeq" id="WP_268751364.1">
    <property type="nucleotide sequence ID" value="NZ_JAPRFQ010000001.1"/>
</dbReference>
<keyword evidence="3 13" id="KW-0227">DNA damage</keyword>
<evidence type="ECO:0000256" key="11">
    <source>
        <dbReference type="ARBA" id="ARBA00034617"/>
    </source>
</evidence>
<dbReference type="InterPro" id="IPR014152">
    <property type="entry name" value="AddA"/>
</dbReference>
<evidence type="ECO:0000259" key="16">
    <source>
        <dbReference type="PROSITE" id="PS51217"/>
    </source>
</evidence>
<evidence type="ECO:0000256" key="14">
    <source>
        <dbReference type="PROSITE-ProRule" id="PRU00560"/>
    </source>
</evidence>
<dbReference type="Pfam" id="PF13361">
    <property type="entry name" value="UvrD_C"/>
    <property type="match status" value="1"/>
</dbReference>
<name>A0A9X3JE65_9LACT</name>
<evidence type="ECO:0000256" key="10">
    <source>
        <dbReference type="ARBA" id="ARBA00023235"/>
    </source>
</evidence>
<dbReference type="PROSITE" id="PS51217">
    <property type="entry name" value="UVRD_HELICASE_CTER"/>
    <property type="match status" value="1"/>
</dbReference>
<dbReference type="PANTHER" id="PTHR11070:SF48">
    <property type="entry name" value="ATP-DEPENDENT HELICASE_NUCLEASE SUBUNIT A"/>
    <property type="match status" value="1"/>
</dbReference>
<proteinExistence type="inferred from homology"/>
<keyword evidence="6 13" id="KW-0269">Exonuclease</keyword>
<dbReference type="PROSITE" id="PS51198">
    <property type="entry name" value="UVRD_HELICASE_ATP_BIND"/>
    <property type="match status" value="1"/>
</dbReference>
<keyword evidence="18" id="KW-1185">Reference proteome</keyword>
<dbReference type="GO" id="GO:0003690">
    <property type="term" value="F:double-stranded DNA binding"/>
    <property type="evidence" value="ECO:0007669"/>
    <property type="project" value="UniProtKB-UniRule"/>
</dbReference>
<keyword evidence="7 13" id="KW-0067">ATP-binding</keyword>
<protein>
    <recommendedName>
        <fullName evidence="13">ATP-dependent helicase/nuclease subunit A</fullName>
        <ecNumber evidence="13">3.1.-.-</ecNumber>
        <ecNumber evidence="13">5.6.2.4</ecNumber>
    </recommendedName>
    <alternativeName>
        <fullName evidence="13">ATP-dependent helicase/nuclease AddA</fullName>
    </alternativeName>
    <alternativeName>
        <fullName evidence="13">DNA 3'-5' helicase AddA</fullName>
    </alternativeName>
</protein>
<comment type="catalytic activity">
    <reaction evidence="11 13">
        <text>Couples ATP hydrolysis with the unwinding of duplex DNA by translocating in the 3'-5' direction.</text>
        <dbReference type="EC" id="5.6.2.4"/>
    </reaction>
</comment>
<dbReference type="InterPro" id="IPR027417">
    <property type="entry name" value="P-loop_NTPase"/>
</dbReference>
<dbReference type="PANTHER" id="PTHR11070">
    <property type="entry name" value="UVRD / RECB / PCRA DNA HELICASE FAMILY MEMBER"/>
    <property type="match status" value="1"/>
</dbReference>
<dbReference type="GO" id="GO:0033202">
    <property type="term" value="C:DNA helicase complex"/>
    <property type="evidence" value="ECO:0007669"/>
    <property type="project" value="TreeGrafter"/>
</dbReference>
<keyword evidence="5 13" id="KW-0347">Helicase</keyword>
<sequence length="1247" mass="143410">MMSKLPLQPPESKYTVNQWQAIHQEGNNLLLSASAGSGKTSVLVQRIMRKLRQGQSIKSLLVVTFTEAAAREMKERIEAELLVLVNQSEPGPDQRFFLQQIQDLPSANISTIDAFCRQVIQRYYYLIDLDPLYRLLTDQTELNMHNETVWHDLKEGYLSNQDSDFLRVQANFVTGTSDKALDDIIYQLYNKSRSHADPEAWLDQLLRVYDQALPLDADSVFYRDHVVRPSLAIVNNLLAQLQTIDNEAAMGSLKGHSKVREDLDSIIAFYRSFIDKAENSYQAAFAWASQGPPKLRNRVKRDFEGDDEAYEWRDGVKTKVNGIKERFEKDVVKAYFAFDLDTQTAFMTNSGAIATSLVKVVKEFIAAMKQYKEAHNIMDFADIELYSYQILQQQSDQAGNNEARSYYQERFAEIMIDEYQDVNALQEAILQTISREATSGNRFMVGDVKQSIYRFRFAEPSLFIRKYQDYADGQSGQRIILAENFRSRANVIDFTNFVFQQLMDKELGQISYDRDAQLKNGFKDFMGEDQDFITELLIYDTSEEPEANLGDNGEETLDFDGHGGQVHLLAQRIQDLISTGFEIYDKKLKAMRPVQYKDMVVLTKKRKDYPQIETIFASYGIPLQFDKATNYFQRTEIMIMMNALRLVDNPYQDIALASVLRSPLVGLSEPEMAEIRLANKFATYYDALLAYVDNNDSASILWDKVNHFKTMLDTWRDFARDHQIAELIWQIYMDTGYLDYASGMVNGDQRYRNLHGLYQEARNFEETAFRGLFQFIRFIELIYKQDNDLEAPQSIDDDQNAVRIMTVHGSKGLEFPLVFYLNISVQFNLPTRKRTYIANDAMGLGIKTADTERGISHTDLIYETALTADQQESLAEEMRLLYVALTRAEQKLFLIGQVKDWKKALESAAKAVGEDRLLITSQREDANSILDWLLAALIRHPNMEAVNTSVPISSHSWEYPDQLFTVRLYKQTDIEQGILQSNKQLPSPNDQVLTWQDEANAPALDLPPLAIDYAYQDSVVTTSYQSVSELKRLQQDPDERELGQWRQEQANTGFRYTEDSFKAPRFITTAAENRAAELGTATHLLMQKVDLRQTPKSHDLEQVFTDLAKKGLVQADLAEFIDFSHLAEFFETDIGHLLVRDSHYVQREESFSLSLPAQEVFHSLTADDRLLVHGTIDGFLLYDDHILLYDFKTDRVSYLNEGQQKDLLLDRYGSQLTLYAQALEAIWDRPVQAKIIIALENNQIFYI</sequence>
<dbReference type="InterPro" id="IPR014017">
    <property type="entry name" value="DNA_helicase_UvrD-like_C"/>
</dbReference>
<feature type="domain" description="UvrD-like helicase C-terminal" evidence="16">
    <location>
        <begin position="523"/>
        <end position="812"/>
    </location>
</feature>
<organism evidence="17 18">
    <name type="scientific">Aerococcus kribbianus</name>
    <dbReference type="NCBI Taxonomy" id="2999064"/>
    <lineage>
        <taxon>Bacteria</taxon>
        <taxon>Bacillati</taxon>
        <taxon>Bacillota</taxon>
        <taxon>Bacilli</taxon>
        <taxon>Lactobacillales</taxon>
        <taxon>Aerococcaceae</taxon>
        <taxon>Aerococcus</taxon>
    </lineage>
</organism>
<dbReference type="Gene3D" id="3.90.320.10">
    <property type="match status" value="1"/>
</dbReference>
<dbReference type="GO" id="GO:0005829">
    <property type="term" value="C:cytosol"/>
    <property type="evidence" value="ECO:0007669"/>
    <property type="project" value="TreeGrafter"/>
</dbReference>
<dbReference type="InterPro" id="IPR011604">
    <property type="entry name" value="PDDEXK-like_dom_sf"/>
</dbReference>
<evidence type="ECO:0000313" key="18">
    <source>
        <dbReference type="Proteomes" id="UP001146670"/>
    </source>
</evidence>
<evidence type="ECO:0000256" key="13">
    <source>
        <dbReference type="HAMAP-Rule" id="MF_01451"/>
    </source>
</evidence>
<evidence type="ECO:0000256" key="7">
    <source>
        <dbReference type="ARBA" id="ARBA00022840"/>
    </source>
</evidence>
<dbReference type="InterPro" id="IPR014016">
    <property type="entry name" value="UvrD-like_ATP-bd"/>
</dbReference>
<dbReference type="Pfam" id="PF00580">
    <property type="entry name" value="UvrD-helicase"/>
    <property type="match status" value="1"/>
</dbReference>
<dbReference type="EC" id="5.6.2.4" evidence="13"/>
<dbReference type="Gene3D" id="3.40.50.300">
    <property type="entry name" value="P-loop containing nucleotide triphosphate hydrolases"/>
    <property type="match status" value="4"/>
</dbReference>